<dbReference type="GO" id="GO:0006508">
    <property type="term" value="P:proteolysis"/>
    <property type="evidence" value="ECO:0007669"/>
    <property type="project" value="UniProtKB-KW"/>
</dbReference>
<dbReference type="InterPro" id="IPR001343">
    <property type="entry name" value="Hemolysn_Ca-bd"/>
</dbReference>
<evidence type="ECO:0000256" key="4">
    <source>
        <dbReference type="ARBA" id="ARBA00022801"/>
    </source>
</evidence>
<dbReference type="SUPFAM" id="SSF55486">
    <property type="entry name" value="Metalloproteases ('zincins'), catalytic domain"/>
    <property type="match status" value="1"/>
</dbReference>
<dbReference type="InterPro" id="IPR025282">
    <property type="entry name" value="DUF4214"/>
</dbReference>
<organism evidence="7 8">
    <name type="scientific">Devosia pacifica</name>
    <dbReference type="NCBI Taxonomy" id="1335967"/>
    <lineage>
        <taxon>Bacteria</taxon>
        <taxon>Pseudomonadati</taxon>
        <taxon>Pseudomonadota</taxon>
        <taxon>Alphaproteobacteria</taxon>
        <taxon>Hyphomicrobiales</taxon>
        <taxon>Devosiaceae</taxon>
        <taxon>Devosia</taxon>
    </lineage>
</organism>
<dbReference type="EMBL" id="BMZE01000002">
    <property type="protein sequence ID" value="GHA23838.1"/>
    <property type="molecule type" value="Genomic_DNA"/>
</dbReference>
<protein>
    <recommendedName>
        <fullName evidence="6">Peptidase metallopeptidase domain-containing protein</fullName>
    </recommendedName>
</protein>
<evidence type="ECO:0000256" key="2">
    <source>
        <dbReference type="ARBA" id="ARBA00022670"/>
    </source>
</evidence>
<name>A0A918S4A8_9HYPH</name>
<dbReference type="PROSITE" id="PS00330">
    <property type="entry name" value="HEMOLYSIN_CALCIUM"/>
    <property type="match status" value="1"/>
</dbReference>
<keyword evidence="5" id="KW-0862">Zinc</keyword>
<keyword evidence="3" id="KW-0479">Metal-binding</keyword>
<dbReference type="SUPFAM" id="SSF51120">
    <property type="entry name" value="beta-Roll"/>
    <property type="match status" value="1"/>
</dbReference>
<dbReference type="Pfam" id="PF00353">
    <property type="entry name" value="HemolysinCabind"/>
    <property type="match status" value="1"/>
</dbReference>
<keyword evidence="4" id="KW-0378">Hydrolase</keyword>
<dbReference type="SMART" id="SM00235">
    <property type="entry name" value="ZnMc"/>
    <property type="match status" value="1"/>
</dbReference>
<keyword evidence="8" id="KW-1185">Reference proteome</keyword>
<keyword evidence="2" id="KW-0645">Protease</keyword>
<comment type="caution">
    <text evidence="7">The sequence shown here is derived from an EMBL/GenBank/DDBJ whole genome shotgun (WGS) entry which is preliminary data.</text>
</comment>
<proteinExistence type="inferred from homology"/>
<reference evidence="7" key="1">
    <citation type="journal article" date="2014" name="Int. J. Syst. Evol. Microbiol.">
        <title>Complete genome sequence of Corynebacterium casei LMG S-19264T (=DSM 44701T), isolated from a smear-ripened cheese.</title>
        <authorList>
            <consortium name="US DOE Joint Genome Institute (JGI-PGF)"/>
            <person name="Walter F."/>
            <person name="Albersmeier A."/>
            <person name="Kalinowski J."/>
            <person name="Ruckert C."/>
        </authorList>
    </citation>
    <scope>NUCLEOTIDE SEQUENCE</scope>
    <source>
        <strain evidence="7">KCTC 32437</strain>
    </source>
</reference>
<evidence type="ECO:0000313" key="7">
    <source>
        <dbReference type="EMBL" id="GHA23838.1"/>
    </source>
</evidence>
<dbReference type="GO" id="GO:0008270">
    <property type="term" value="F:zinc ion binding"/>
    <property type="evidence" value="ECO:0007669"/>
    <property type="project" value="InterPro"/>
</dbReference>
<dbReference type="GO" id="GO:0005509">
    <property type="term" value="F:calcium ion binding"/>
    <property type="evidence" value="ECO:0007669"/>
    <property type="project" value="InterPro"/>
</dbReference>
<dbReference type="Proteomes" id="UP000646579">
    <property type="component" value="Unassembled WGS sequence"/>
</dbReference>
<dbReference type="CDD" id="cd04277">
    <property type="entry name" value="ZnMc_serralysin_like"/>
    <property type="match status" value="1"/>
</dbReference>
<reference evidence="7" key="2">
    <citation type="submission" date="2020-09" db="EMBL/GenBank/DDBJ databases">
        <authorList>
            <person name="Sun Q."/>
            <person name="Kim S."/>
        </authorList>
    </citation>
    <scope>NUCLEOTIDE SEQUENCE</scope>
    <source>
        <strain evidence="7">KCTC 32437</strain>
    </source>
</reference>
<dbReference type="GO" id="GO:0031012">
    <property type="term" value="C:extracellular matrix"/>
    <property type="evidence" value="ECO:0007669"/>
    <property type="project" value="InterPro"/>
</dbReference>
<dbReference type="Pfam" id="PF00413">
    <property type="entry name" value="Peptidase_M10"/>
    <property type="match status" value="1"/>
</dbReference>
<dbReference type="InterPro" id="IPR024079">
    <property type="entry name" value="MetalloPept_cat_dom_sf"/>
</dbReference>
<dbReference type="AlphaFoldDB" id="A0A918S4A8"/>
<dbReference type="InterPro" id="IPR034033">
    <property type="entry name" value="Serralysin-like"/>
</dbReference>
<comment type="similarity">
    <text evidence="1">Belongs to the peptidase M10B family.</text>
</comment>
<evidence type="ECO:0000256" key="5">
    <source>
        <dbReference type="ARBA" id="ARBA00022833"/>
    </source>
</evidence>
<dbReference type="InterPro" id="IPR018511">
    <property type="entry name" value="Hemolysin-typ_Ca-bd_CS"/>
</dbReference>
<dbReference type="GO" id="GO:0004222">
    <property type="term" value="F:metalloendopeptidase activity"/>
    <property type="evidence" value="ECO:0007669"/>
    <property type="project" value="InterPro"/>
</dbReference>
<dbReference type="Gene3D" id="3.40.390.10">
    <property type="entry name" value="Collagenase (Catalytic Domain)"/>
    <property type="match status" value="1"/>
</dbReference>
<accession>A0A918S4A8</accession>
<dbReference type="Gene3D" id="2.150.10.10">
    <property type="entry name" value="Serralysin-like metalloprotease, C-terminal"/>
    <property type="match status" value="1"/>
</dbReference>
<dbReference type="InterPro" id="IPR001818">
    <property type="entry name" value="Pept_M10_metallopeptidase"/>
</dbReference>
<dbReference type="Pfam" id="PF13946">
    <property type="entry name" value="DUF4214"/>
    <property type="match status" value="1"/>
</dbReference>
<evidence type="ECO:0000256" key="3">
    <source>
        <dbReference type="ARBA" id="ARBA00022723"/>
    </source>
</evidence>
<dbReference type="RefSeq" id="WP_189425473.1">
    <property type="nucleotide sequence ID" value="NZ_BMZE01000002.1"/>
</dbReference>
<gene>
    <name evidence="7" type="ORF">GCM10007989_19260</name>
</gene>
<sequence length="443" mass="46789">MAYAPTPEDVAALTGYEQTDRWNAGHSVGTASVVTFSFASTQAAYDAEPRPGFAAFSEAHKSHVRQALDLWARDTGLSFVEVPESVGGQIRFGMFDMTGETNATGKQLSGYGYTPTRGGSVPSEGNTGIGGDVFLNAAYYADDAASIAPGVRGYSILIHEVGHAIGFKHPFSGTPTIDAARDNGDFTIMSYDRPWSTTELGPIDLAAAQLYYGTDAITASYDAASQRVLITATDAANTLLGTELSDTISAGSGNDVILASAGSDLIDGGDGIDTLAVRLSRASTSIESSSGITVALQGHTTSLNNVERVAFSDGTLAFDIEGNAGQAYRLYQAAFARTPDNDGLKFWVGWMDEGGDLGEMGARFIDSAEFETLYAGLDTTEAFVNQLYNNILGRDGEAEGLAFWTGEIESGRFDLARVLVGFSESPENLAKVSTAIEDGIWYV</sequence>
<dbReference type="InterPro" id="IPR006026">
    <property type="entry name" value="Peptidase_Metallo"/>
</dbReference>
<evidence type="ECO:0000259" key="6">
    <source>
        <dbReference type="SMART" id="SM00235"/>
    </source>
</evidence>
<feature type="domain" description="Peptidase metallopeptidase" evidence="6">
    <location>
        <begin position="18"/>
        <end position="207"/>
    </location>
</feature>
<dbReference type="InterPro" id="IPR011049">
    <property type="entry name" value="Serralysin-like_metalloprot_C"/>
</dbReference>
<evidence type="ECO:0000256" key="1">
    <source>
        <dbReference type="ARBA" id="ARBA00009490"/>
    </source>
</evidence>
<evidence type="ECO:0000313" key="8">
    <source>
        <dbReference type="Proteomes" id="UP000646579"/>
    </source>
</evidence>